<evidence type="ECO:0000313" key="8">
    <source>
        <dbReference type="Proteomes" id="UP000060016"/>
    </source>
</evidence>
<evidence type="ECO:0000313" key="7">
    <source>
        <dbReference type="EMBL" id="AKV58483.1"/>
    </source>
</evidence>
<dbReference type="InterPro" id="IPR001638">
    <property type="entry name" value="Solute-binding_3/MltF_N"/>
</dbReference>
<sequence length="302" mass="31795">MHISQHIKRASAAVVALAATVSLAGCVTNHEGGNPEGWEAIAPAAVPEIAAMVPSEVSADGKFSIGANPPFAPFEFKDSEGKLIGLELDLGRALASIMGLEFDPQEMDFSLILPAVQAGSLDAGMSGFTDNEERRKTFDFVNFLYAGIQWATQPGTDIDPSNPCGLTVAVQRTTVSETDDVRPKSEACEEAGEEPITVLSFDTADNASLAALVGRADAVSADSPVTAWAVQRSDGKLVLTGEMFDAAPYGIAVPKGSELAPALAAAMQHLIDTGDYDRILAQWGVDNGHLEEALINEEPIRQ</sequence>
<evidence type="ECO:0000256" key="5">
    <source>
        <dbReference type="SAM" id="SignalP"/>
    </source>
</evidence>
<protein>
    <submittedName>
        <fullName evidence="7">ABC transporter substrate-binding protein</fullName>
    </submittedName>
</protein>
<dbReference type="KEGG" id="crie:AK829_04060"/>
<dbReference type="Proteomes" id="UP000060016">
    <property type="component" value="Chromosome"/>
</dbReference>
<comment type="subcellular location">
    <subcellularLocation>
        <location evidence="1">Cell envelope</location>
    </subcellularLocation>
</comment>
<dbReference type="AlphaFoldDB" id="A0A0K1RAQ9"/>
<dbReference type="SMART" id="SM00062">
    <property type="entry name" value="PBPb"/>
    <property type="match status" value="1"/>
</dbReference>
<keyword evidence="8" id="KW-1185">Reference proteome</keyword>
<dbReference type="GO" id="GO:0030313">
    <property type="term" value="C:cell envelope"/>
    <property type="evidence" value="ECO:0007669"/>
    <property type="project" value="UniProtKB-SubCell"/>
</dbReference>
<evidence type="ECO:0000256" key="2">
    <source>
        <dbReference type="ARBA" id="ARBA00010333"/>
    </source>
</evidence>
<feature type="chain" id="PRO_5039703872" evidence="5">
    <location>
        <begin position="25"/>
        <end position="302"/>
    </location>
</feature>
<dbReference type="Pfam" id="PF00497">
    <property type="entry name" value="SBP_bac_3"/>
    <property type="match status" value="1"/>
</dbReference>
<proteinExistence type="inferred from homology"/>
<dbReference type="CDD" id="cd01004">
    <property type="entry name" value="PBP2_MidA_like"/>
    <property type="match status" value="1"/>
</dbReference>
<organism evidence="7 8">
    <name type="scientific">Corynebacterium riegelii</name>
    <dbReference type="NCBI Taxonomy" id="156976"/>
    <lineage>
        <taxon>Bacteria</taxon>
        <taxon>Bacillati</taxon>
        <taxon>Actinomycetota</taxon>
        <taxon>Actinomycetes</taxon>
        <taxon>Mycobacteriales</taxon>
        <taxon>Corynebacteriaceae</taxon>
        <taxon>Corynebacterium</taxon>
    </lineage>
</organism>
<dbReference type="PANTHER" id="PTHR35936">
    <property type="entry name" value="MEMBRANE-BOUND LYTIC MUREIN TRANSGLYCOSYLASE F"/>
    <property type="match status" value="1"/>
</dbReference>
<feature type="signal peptide" evidence="5">
    <location>
        <begin position="1"/>
        <end position="24"/>
    </location>
</feature>
<gene>
    <name evidence="7" type="ORF">AK829_04060</name>
</gene>
<keyword evidence="3 5" id="KW-0732">Signal</keyword>
<dbReference type="STRING" id="156976.AK829_04060"/>
<evidence type="ECO:0000256" key="4">
    <source>
        <dbReference type="RuleBase" id="RU003744"/>
    </source>
</evidence>
<reference evidence="7 8" key="1">
    <citation type="submission" date="2015-08" db="EMBL/GenBank/DDBJ databases">
        <authorList>
            <person name="Babu N.S."/>
            <person name="Beckwith C.J."/>
            <person name="Beseler K.G."/>
            <person name="Brison A."/>
            <person name="Carone J.V."/>
            <person name="Caskin T.P."/>
            <person name="Diamond M."/>
            <person name="Durham M.E."/>
            <person name="Foxe J.M."/>
            <person name="Go M."/>
            <person name="Henderson B.A."/>
            <person name="Jones I.B."/>
            <person name="McGettigan J.A."/>
            <person name="Micheletti S.J."/>
            <person name="Nasrallah M.E."/>
            <person name="Ortiz D."/>
            <person name="Piller C.R."/>
            <person name="Privatt S.R."/>
            <person name="Schneider S.L."/>
            <person name="Sharp S."/>
            <person name="Smith T.C."/>
            <person name="Stanton J.D."/>
            <person name="Ullery H.E."/>
            <person name="Wilson R.J."/>
            <person name="Serrano M.G."/>
            <person name="Buck G."/>
            <person name="Lee V."/>
            <person name="Wang Y."/>
            <person name="Carvalho R."/>
            <person name="Voegtly L."/>
            <person name="Shi R."/>
            <person name="Duckworth R."/>
            <person name="Johnson A."/>
            <person name="Loviza R."/>
            <person name="Walstead R."/>
            <person name="Shah Z."/>
            <person name="Kiflezghi M."/>
            <person name="Wade K."/>
            <person name="Ball S.L."/>
            <person name="Bradley K.W."/>
            <person name="Asai D.J."/>
            <person name="Bowman C.A."/>
            <person name="Russell D.A."/>
            <person name="Pope W.H."/>
            <person name="Jacobs-Sera D."/>
            <person name="Hendrix R.W."/>
            <person name="Hatfull G.F."/>
        </authorList>
    </citation>
    <scope>NUCLEOTIDE SEQUENCE [LARGE SCALE GENOMIC DNA]</scope>
    <source>
        <strain evidence="7 8">PUDD_83A45</strain>
    </source>
</reference>
<dbReference type="InterPro" id="IPR018313">
    <property type="entry name" value="SBP_3_CS"/>
</dbReference>
<evidence type="ECO:0000259" key="6">
    <source>
        <dbReference type="SMART" id="SM00062"/>
    </source>
</evidence>
<dbReference type="EMBL" id="CP012342">
    <property type="protein sequence ID" value="AKV58483.1"/>
    <property type="molecule type" value="Genomic_DNA"/>
</dbReference>
<feature type="domain" description="Solute-binding protein family 3/N-terminal" evidence="6">
    <location>
        <begin position="62"/>
        <end position="287"/>
    </location>
</feature>
<dbReference type="PATRIC" id="fig|156976.3.peg.803"/>
<dbReference type="PANTHER" id="PTHR35936:SF17">
    <property type="entry name" value="ARGININE-BINDING EXTRACELLULAR PROTEIN ARTP"/>
    <property type="match status" value="1"/>
</dbReference>
<dbReference type="Gene3D" id="3.40.190.10">
    <property type="entry name" value="Periplasmic binding protein-like II"/>
    <property type="match status" value="2"/>
</dbReference>
<evidence type="ECO:0000256" key="3">
    <source>
        <dbReference type="ARBA" id="ARBA00022729"/>
    </source>
</evidence>
<name>A0A0K1RAQ9_9CORY</name>
<comment type="similarity">
    <text evidence="2 4">Belongs to the bacterial solute-binding protein 3 family.</text>
</comment>
<dbReference type="RefSeq" id="WP_052204497.1">
    <property type="nucleotide sequence ID" value="NZ_CALUAC010000018.1"/>
</dbReference>
<evidence type="ECO:0000256" key="1">
    <source>
        <dbReference type="ARBA" id="ARBA00004196"/>
    </source>
</evidence>
<dbReference type="SUPFAM" id="SSF53850">
    <property type="entry name" value="Periplasmic binding protein-like II"/>
    <property type="match status" value="1"/>
</dbReference>
<accession>A0A0K1RAQ9</accession>
<dbReference type="PROSITE" id="PS01039">
    <property type="entry name" value="SBP_BACTERIAL_3"/>
    <property type="match status" value="1"/>
</dbReference>